<dbReference type="PANTHER" id="PTHR45588">
    <property type="entry name" value="TPR DOMAIN-CONTAINING PROTEIN"/>
    <property type="match status" value="1"/>
</dbReference>
<evidence type="ECO:0000313" key="2">
    <source>
        <dbReference type="EMBL" id="MBD1365083.1"/>
    </source>
</evidence>
<feature type="chain" id="PRO_5045755391" description="Tetratricopeptide repeat protein" evidence="1">
    <location>
        <begin position="25"/>
        <end position="572"/>
    </location>
</feature>
<dbReference type="Gene3D" id="1.25.40.10">
    <property type="entry name" value="Tetratricopeptide repeat domain"/>
    <property type="match status" value="2"/>
</dbReference>
<protein>
    <recommendedName>
        <fullName evidence="4">Tetratricopeptide repeat protein</fullName>
    </recommendedName>
</protein>
<evidence type="ECO:0000313" key="3">
    <source>
        <dbReference type="Proteomes" id="UP000606600"/>
    </source>
</evidence>
<keyword evidence="3" id="KW-1185">Reference proteome</keyword>
<dbReference type="PANTHER" id="PTHR45588:SF1">
    <property type="entry name" value="WW DOMAIN-CONTAINING PROTEIN"/>
    <property type="match status" value="1"/>
</dbReference>
<dbReference type="RefSeq" id="WP_191189744.1">
    <property type="nucleotide sequence ID" value="NZ_JACWMY010000007.1"/>
</dbReference>
<feature type="signal peptide" evidence="1">
    <location>
        <begin position="1"/>
        <end position="24"/>
    </location>
</feature>
<name>A0ABR7WRZ3_9SPHI</name>
<reference evidence="2 3" key="1">
    <citation type="submission" date="2020-09" db="EMBL/GenBank/DDBJ databases">
        <title>Novel species of Mucilaginibacter isolated from a glacier on the Tibetan Plateau.</title>
        <authorList>
            <person name="Liu Q."/>
            <person name="Xin Y.-H."/>
        </authorList>
    </citation>
    <scope>NUCLEOTIDE SEQUENCE [LARGE SCALE GENOMIC DNA]</scope>
    <source>
        <strain evidence="2 3">ZT4R22</strain>
    </source>
</reference>
<dbReference type="SUPFAM" id="SSF48452">
    <property type="entry name" value="TPR-like"/>
    <property type="match status" value="2"/>
</dbReference>
<dbReference type="InterPro" id="IPR011990">
    <property type="entry name" value="TPR-like_helical_dom_sf"/>
</dbReference>
<dbReference type="EMBL" id="JACWMY010000007">
    <property type="protein sequence ID" value="MBD1365083.1"/>
    <property type="molecule type" value="Genomic_DNA"/>
</dbReference>
<sequence>MKKALFAFVAIPVFFMLAATPKNAAWQLPAHDLKSNVGLCGSSSSTASTALNGKFIPIISGQAKYSYPIHTTSDSAQLYFNQGLAFYYSYHFPEAQASFKEAARFDASCTMAYWGQALALGPYYNVYSYKMNKQVPGVLASLQRTNTGAVPKESALINAMMQRYSADTTNADRNQLDLNYAAAMKKLVTAYPADNDAKALYIDAVMLCHKWDFWNNDGTPKPWTMELVNLAQGILKTNPQHPAALHYYIHLTEASRNPASMLKYADTLKEIMPGVSHMVHMATHAYQRNGLFAKGVTVNQEANEVNNRVDAAAPNLNLGRDNLIHVFAVQSYCAMNAGMYQKGLPVYNRARERLVAQRPAFKTDPYAQFVYMLPQVAMVRLGKWQEVLSQPRPDTNWKFAMVLDDFAKGMAYVRSNDISNAKQCLNGLQRNLADKLLAIRRLPFNKPVQPGLIAAAILNGEILYAEGKHAAAVAMFNNAVAEEDRLIYREPQDWFIPARQYLGHYLLKTNKPADAAKVYKADLLANPGNGWSLRGMYNCMVALNKTREAAAYKIKYQSAFAEADSVPAGSVF</sequence>
<accession>A0ABR7WRZ3</accession>
<gene>
    <name evidence="2" type="ORF">IDJ77_14775</name>
</gene>
<proteinExistence type="predicted"/>
<evidence type="ECO:0000256" key="1">
    <source>
        <dbReference type="SAM" id="SignalP"/>
    </source>
</evidence>
<dbReference type="Proteomes" id="UP000606600">
    <property type="component" value="Unassembled WGS sequence"/>
</dbReference>
<organism evidence="2 3">
    <name type="scientific">Mucilaginibacter pankratovii</name>
    <dbReference type="NCBI Taxonomy" id="2772110"/>
    <lineage>
        <taxon>Bacteria</taxon>
        <taxon>Pseudomonadati</taxon>
        <taxon>Bacteroidota</taxon>
        <taxon>Sphingobacteriia</taxon>
        <taxon>Sphingobacteriales</taxon>
        <taxon>Sphingobacteriaceae</taxon>
        <taxon>Mucilaginibacter</taxon>
    </lineage>
</organism>
<evidence type="ECO:0008006" key="4">
    <source>
        <dbReference type="Google" id="ProtNLM"/>
    </source>
</evidence>
<keyword evidence="1" id="KW-0732">Signal</keyword>
<dbReference type="InterPro" id="IPR019734">
    <property type="entry name" value="TPR_rpt"/>
</dbReference>
<dbReference type="SMART" id="SM00028">
    <property type="entry name" value="TPR"/>
    <property type="match status" value="3"/>
</dbReference>
<comment type="caution">
    <text evidence="2">The sequence shown here is derived from an EMBL/GenBank/DDBJ whole genome shotgun (WGS) entry which is preliminary data.</text>
</comment>